<gene>
    <name evidence="7" type="ORF">HDF16_004405</name>
</gene>
<evidence type="ECO:0000256" key="3">
    <source>
        <dbReference type="ARBA" id="ARBA00022692"/>
    </source>
</evidence>
<feature type="transmembrane region" description="Helical" evidence="6">
    <location>
        <begin position="306"/>
        <end position="330"/>
    </location>
</feature>
<sequence>MTRHLSNAASGALDYAAYPAIMLAATPLLLRHLGVAPYGIWLVANAAISVGSIVSSGFGDAVIQRIAVLRSTSDKIAIRSVIANMLTINISLGALLALVLWCIVPFVSGRITHHDPALETSCIWSLRVGSVLILLKSIESVFISALRAFEMYAPAVRVSIATRLLTIAVSVLLAARGHDITSLMFATAVVLVGGIAAQWKILQGLGLAPLLPAFDRNVVLSLASFGAFSWLQAIAGVFFSQADRLLLGLTLGVSAVAYYGVCVQITQPIHGLTAAALHFLFPHLSRHNARGDHATMRRAIGRAIKFNIALSALLTAVVLLFGQRFIYLWLGHAFAAQSSGLLPLLGAGFGVLSLNVAGHYALLALGRVRLVAALNLAGGVAMLVAIILLVPRIGSAGAAWSRLLYGSVTCLAYLPIVLQFSLLSRTQFATVTTVAEEA</sequence>
<name>A0A7W7ZGU7_9BACT</name>
<evidence type="ECO:0000313" key="7">
    <source>
        <dbReference type="EMBL" id="MBB5059679.1"/>
    </source>
</evidence>
<dbReference type="PANTHER" id="PTHR30250">
    <property type="entry name" value="PST FAMILY PREDICTED COLANIC ACID TRANSPORTER"/>
    <property type="match status" value="1"/>
</dbReference>
<dbReference type="Proteomes" id="UP000540989">
    <property type="component" value="Unassembled WGS sequence"/>
</dbReference>
<comment type="subcellular location">
    <subcellularLocation>
        <location evidence="1">Cell membrane</location>
        <topology evidence="1">Multi-pass membrane protein</topology>
    </subcellularLocation>
</comment>
<feature type="transmembrane region" description="Helical" evidence="6">
    <location>
        <begin position="39"/>
        <end position="63"/>
    </location>
</feature>
<feature type="transmembrane region" description="Helical" evidence="6">
    <location>
        <begin position="342"/>
        <end position="363"/>
    </location>
</feature>
<evidence type="ECO:0000256" key="5">
    <source>
        <dbReference type="ARBA" id="ARBA00023136"/>
    </source>
</evidence>
<feature type="transmembrane region" description="Helical" evidence="6">
    <location>
        <begin position="156"/>
        <end position="174"/>
    </location>
</feature>
<comment type="caution">
    <text evidence="7">The sequence shown here is derived from an EMBL/GenBank/DDBJ whole genome shotgun (WGS) entry which is preliminary data.</text>
</comment>
<feature type="transmembrane region" description="Helical" evidence="6">
    <location>
        <begin position="128"/>
        <end position="149"/>
    </location>
</feature>
<dbReference type="RefSeq" id="WP_184221394.1">
    <property type="nucleotide sequence ID" value="NZ_JACHIP010000006.1"/>
</dbReference>
<evidence type="ECO:0000256" key="2">
    <source>
        <dbReference type="ARBA" id="ARBA00022475"/>
    </source>
</evidence>
<evidence type="ECO:0000256" key="4">
    <source>
        <dbReference type="ARBA" id="ARBA00022989"/>
    </source>
</evidence>
<evidence type="ECO:0000256" key="6">
    <source>
        <dbReference type="SAM" id="Phobius"/>
    </source>
</evidence>
<reference evidence="7 8" key="1">
    <citation type="submission" date="2020-08" db="EMBL/GenBank/DDBJ databases">
        <title>Genomic Encyclopedia of Type Strains, Phase IV (KMG-V): Genome sequencing to study the core and pangenomes of soil and plant-associated prokaryotes.</title>
        <authorList>
            <person name="Whitman W."/>
        </authorList>
    </citation>
    <scope>NUCLEOTIDE SEQUENCE [LARGE SCALE GENOMIC DNA]</scope>
    <source>
        <strain evidence="7 8">M8UP14</strain>
    </source>
</reference>
<feature type="transmembrane region" description="Helical" evidence="6">
    <location>
        <begin position="218"/>
        <end position="239"/>
    </location>
</feature>
<dbReference type="PANTHER" id="PTHR30250:SF26">
    <property type="entry name" value="PSMA PROTEIN"/>
    <property type="match status" value="1"/>
</dbReference>
<feature type="transmembrane region" description="Helical" evidence="6">
    <location>
        <begin position="180"/>
        <end position="197"/>
    </location>
</feature>
<dbReference type="EMBL" id="JACHIP010000006">
    <property type="protein sequence ID" value="MBB5059679.1"/>
    <property type="molecule type" value="Genomic_DNA"/>
</dbReference>
<accession>A0A7W7ZGU7</accession>
<evidence type="ECO:0000313" key="8">
    <source>
        <dbReference type="Proteomes" id="UP000540989"/>
    </source>
</evidence>
<protein>
    <submittedName>
        <fullName evidence="7">O-antigen/teichoic acid export membrane protein</fullName>
    </submittedName>
</protein>
<keyword evidence="4 6" id="KW-1133">Transmembrane helix</keyword>
<dbReference type="InterPro" id="IPR050833">
    <property type="entry name" value="Poly_Biosynth_Transport"/>
</dbReference>
<keyword evidence="8" id="KW-1185">Reference proteome</keyword>
<feature type="transmembrane region" description="Helical" evidence="6">
    <location>
        <begin position="245"/>
        <end position="263"/>
    </location>
</feature>
<feature type="transmembrane region" description="Helical" evidence="6">
    <location>
        <begin position="84"/>
        <end position="108"/>
    </location>
</feature>
<evidence type="ECO:0000256" key="1">
    <source>
        <dbReference type="ARBA" id="ARBA00004651"/>
    </source>
</evidence>
<organism evidence="7 8">
    <name type="scientific">Granulicella aggregans</name>
    <dbReference type="NCBI Taxonomy" id="474949"/>
    <lineage>
        <taxon>Bacteria</taxon>
        <taxon>Pseudomonadati</taxon>
        <taxon>Acidobacteriota</taxon>
        <taxon>Terriglobia</taxon>
        <taxon>Terriglobales</taxon>
        <taxon>Acidobacteriaceae</taxon>
        <taxon>Granulicella</taxon>
    </lineage>
</organism>
<dbReference type="GO" id="GO:0005886">
    <property type="term" value="C:plasma membrane"/>
    <property type="evidence" value="ECO:0007669"/>
    <property type="project" value="UniProtKB-SubCell"/>
</dbReference>
<dbReference type="AlphaFoldDB" id="A0A7W7ZGU7"/>
<feature type="transmembrane region" description="Helical" evidence="6">
    <location>
        <begin position="12"/>
        <end position="33"/>
    </location>
</feature>
<keyword evidence="5 6" id="KW-0472">Membrane</keyword>
<proteinExistence type="predicted"/>
<keyword evidence="2" id="KW-1003">Cell membrane</keyword>
<keyword evidence="3 6" id="KW-0812">Transmembrane</keyword>
<dbReference type="Pfam" id="PF13440">
    <property type="entry name" value="Polysacc_synt_3"/>
    <property type="match status" value="1"/>
</dbReference>
<feature type="transmembrane region" description="Helical" evidence="6">
    <location>
        <begin position="370"/>
        <end position="391"/>
    </location>
</feature>
<feature type="transmembrane region" description="Helical" evidence="6">
    <location>
        <begin position="403"/>
        <end position="423"/>
    </location>
</feature>